<evidence type="ECO:0000313" key="1">
    <source>
        <dbReference type="EMBL" id="CBX29316.1"/>
    </source>
</evidence>
<sequence length="77" mass="8741">MPRNNISPQNTNYTYKQLSGKYPEKEGKLRELPVVATRETNSISWPAEIYLERGISGYSFLLIVDGVLLIVGEKIQI</sequence>
<dbReference type="EMBL" id="FR695872">
    <property type="protein sequence ID" value="CBX29316.1"/>
    <property type="molecule type" value="Genomic_DNA"/>
</dbReference>
<name>E1YFH2_9BACT</name>
<protein>
    <submittedName>
        <fullName evidence="1">Uncharacterized protein</fullName>
    </submittedName>
</protein>
<dbReference type="AlphaFoldDB" id="E1YFH2"/>
<accession>E1YFH2</accession>
<organism evidence="1">
    <name type="scientific">uncultured Desulfobacterium sp</name>
    <dbReference type="NCBI Taxonomy" id="201089"/>
    <lineage>
        <taxon>Bacteria</taxon>
        <taxon>Pseudomonadati</taxon>
        <taxon>Thermodesulfobacteriota</taxon>
        <taxon>Desulfobacteria</taxon>
        <taxon>Desulfobacterales</taxon>
        <taxon>Desulfobacteriaceae</taxon>
        <taxon>Desulfobacterium</taxon>
        <taxon>environmental samples</taxon>
    </lineage>
</organism>
<reference evidence="1" key="1">
    <citation type="journal article" date="2011" name="Environ. Microbiol.">
        <title>Genomic insights into the metabolic potential of the polycyclic aromatic hydrocarbon degrading sulfate-reducing Deltaproteobacterium N47.</title>
        <authorList>
            <person name="Bergmann F."/>
            <person name="Selesi D."/>
            <person name="Weinmaier T."/>
            <person name="Tischler P."/>
            <person name="Rattei T."/>
            <person name="Meckenstock R.U."/>
        </authorList>
    </citation>
    <scope>NUCLEOTIDE SEQUENCE</scope>
</reference>
<gene>
    <name evidence="1" type="ORF">N47_J02970</name>
</gene>
<proteinExistence type="predicted"/>